<reference evidence="1 2" key="1">
    <citation type="journal article" date="2018" name="Front. Microbiol.">
        <title>Genome-Wide Analysis of Corynespora cassiicola Leaf Fall Disease Putative Effectors.</title>
        <authorList>
            <person name="Lopez D."/>
            <person name="Ribeiro S."/>
            <person name="Label P."/>
            <person name="Fumanal B."/>
            <person name="Venisse J.S."/>
            <person name="Kohler A."/>
            <person name="de Oliveira R.R."/>
            <person name="Labutti K."/>
            <person name="Lipzen A."/>
            <person name="Lail K."/>
            <person name="Bauer D."/>
            <person name="Ohm R.A."/>
            <person name="Barry K.W."/>
            <person name="Spatafora J."/>
            <person name="Grigoriev I.V."/>
            <person name="Martin F.M."/>
            <person name="Pujade-Renaud V."/>
        </authorList>
    </citation>
    <scope>NUCLEOTIDE SEQUENCE [LARGE SCALE GENOMIC DNA]</scope>
    <source>
        <strain evidence="1 2">Philippines</strain>
    </source>
</reference>
<dbReference type="EMBL" id="KZ678128">
    <property type="protein sequence ID" value="PSN74828.1"/>
    <property type="molecule type" value="Genomic_DNA"/>
</dbReference>
<evidence type="ECO:0000313" key="2">
    <source>
        <dbReference type="Proteomes" id="UP000240883"/>
    </source>
</evidence>
<name>A0A2T2PBS9_CORCC</name>
<sequence length="358" mass="39651">MSQKTALQRLIDEPKGKTSYYPDQGFLLHVFWEAPNKAAAERVLAALNRCARATHRDTPCVPTYYFRISTLESDLVSNAPKTLGKHPQLAAAWKKLEVGVPKPAVVADMIRRGLDPGLLDLNPEDALPSSMEEDATPVMLECTEIYLDQRCFYEHAGSREYLDAYGEVMTPGLQNSHVTVRLGTPTAEIIEKVLVPMLRERAEPMPTGCQLWRWPEEIRTPSVQELGTSVNEDHVGGAGGVLFAMNFQATGSIGDTISKLPDQLKRLSSTCIGFAHPLRTNTTRVLCVLPELISHGNIWKELCELPLIGIEIHCHDALYGSIREGVEQAGFACPCTVKEIQTGYLVHERSYSLQVENA</sequence>
<dbReference type="AlphaFoldDB" id="A0A2T2PBS9"/>
<gene>
    <name evidence="1" type="ORF">BS50DRAFT_567603</name>
</gene>
<proteinExistence type="predicted"/>
<organism evidence="1 2">
    <name type="scientific">Corynespora cassiicola Philippines</name>
    <dbReference type="NCBI Taxonomy" id="1448308"/>
    <lineage>
        <taxon>Eukaryota</taxon>
        <taxon>Fungi</taxon>
        <taxon>Dikarya</taxon>
        <taxon>Ascomycota</taxon>
        <taxon>Pezizomycotina</taxon>
        <taxon>Dothideomycetes</taxon>
        <taxon>Pleosporomycetidae</taxon>
        <taxon>Pleosporales</taxon>
        <taxon>Corynesporascaceae</taxon>
        <taxon>Corynespora</taxon>
    </lineage>
</organism>
<evidence type="ECO:0000313" key="1">
    <source>
        <dbReference type="EMBL" id="PSN74828.1"/>
    </source>
</evidence>
<dbReference type="OrthoDB" id="71599at2759"/>
<keyword evidence="2" id="KW-1185">Reference proteome</keyword>
<accession>A0A2T2PBS9</accession>
<protein>
    <submittedName>
        <fullName evidence="1">Uncharacterized protein</fullName>
    </submittedName>
</protein>
<dbReference type="Proteomes" id="UP000240883">
    <property type="component" value="Unassembled WGS sequence"/>
</dbReference>